<keyword evidence="4" id="KW-1185">Reference proteome</keyword>
<dbReference type="GO" id="GO:0015031">
    <property type="term" value="P:protein transport"/>
    <property type="evidence" value="ECO:0007669"/>
    <property type="project" value="UniProtKB-KW"/>
</dbReference>
<proteinExistence type="inferred from homology"/>
<keyword evidence="1" id="KW-0813">Transport</keyword>
<dbReference type="SMART" id="SM00577">
    <property type="entry name" value="CPDc"/>
    <property type="match status" value="1"/>
</dbReference>
<dbReference type="InterPro" id="IPR050365">
    <property type="entry name" value="TIM50"/>
</dbReference>
<dbReference type="GO" id="GO:0005744">
    <property type="term" value="C:TIM23 mitochondrial import inner membrane translocase complex"/>
    <property type="evidence" value="ECO:0007669"/>
    <property type="project" value="UniProtKB-UniRule"/>
</dbReference>
<dbReference type="Proteomes" id="UP000031737">
    <property type="component" value="Unassembled WGS sequence"/>
</dbReference>
<reference evidence="3 4" key="1">
    <citation type="submission" date="2013-07" db="EMBL/GenBank/DDBJ databases">
        <authorList>
            <person name="Stoco P.H."/>
            <person name="Wagner G."/>
            <person name="Gerber A."/>
            <person name="Zaha A."/>
            <person name="Thompson C."/>
            <person name="Bartholomeu D.C."/>
            <person name="Luckemeyer D.D."/>
            <person name="Bahia D."/>
            <person name="Loreto E."/>
            <person name="Prestes E.B."/>
            <person name="Lima F.M."/>
            <person name="Rodrigues-Luiz G."/>
            <person name="Vallejo G.A."/>
            <person name="Filho J.F."/>
            <person name="Monteiro K.M."/>
            <person name="Tyler K.M."/>
            <person name="de Almeida L.G."/>
            <person name="Ortiz M.F."/>
            <person name="Siervo M.A."/>
            <person name="de Moraes M.H."/>
            <person name="Cunha O.L."/>
            <person name="Mendonca-Neto R."/>
            <person name="Silva R."/>
            <person name="Teixeira S.M."/>
            <person name="Murta S.M."/>
            <person name="Sincero T.C."/>
            <person name="Mendes T.A."/>
            <person name="Urmenyi T.P."/>
            <person name="Silva V.G."/>
            <person name="da Rocha W.D."/>
            <person name="Andersson B."/>
            <person name="Romanha A.J."/>
            <person name="Steindel M."/>
            <person name="de Vasconcelos A.T."/>
            <person name="Grisard E.C."/>
        </authorList>
    </citation>
    <scope>NUCLEOTIDE SEQUENCE [LARGE SCALE GENOMIC DNA]</scope>
    <source>
        <strain evidence="3 4">SC58</strain>
    </source>
</reference>
<evidence type="ECO:0000259" key="2">
    <source>
        <dbReference type="PROSITE" id="PS50969"/>
    </source>
</evidence>
<keyword evidence="1" id="KW-0653">Protein transport</keyword>
<keyword evidence="1" id="KW-0809">Transit peptide</keyword>
<dbReference type="OrthoDB" id="277011at2759"/>
<dbReference type="PROSITE" id="PS50969">
    <property type="entry name" value="FCP1"/>
    <property type="match status" value="1"/>
</dbReference>
<evidence type="ECO:0000313" key="3">
    <source>
        <dbReference type="EMBL" id="ESL07251.1"/>
    </source>
</evidence>
<comment type="subcellular location">
    <subcellularLocation>
        <location evidence="1">Mitochondrion inner membrane</location>
        <topology evidence="1">Single-pass membrane protein</topology>
    </subcellularLocation>
</comment>
<dbReference type="InterPro" id="IPR004274">
    <property type="entry name" value="FCP1_dom"/>
</dbReference>
<dbReference type="AlphaFoldDB" id="A0A061IZF6"/>
<sequence>MRQQRVRGVSFKEEYIYAMRRRSRFEAHTLGAKTERTLLAPKDSTLADRITVVLDLDETLVYAREGPLYVRPGIEELLQFLEENCETVVWTAGMRQYAEAVVRLIDTNGSVHHTIARDSTWFRGRSCRKDLTLLGRDTETTIVFENTPDCIRGFEQNGVLVADYEGGELEDHTLYTILGLLKDLVRRRNEEHITVPEYIRSSNLLNLRVVPTDGGDEMSCYCLNAYWPELEMTITKSLKCRKFLCCIGDRRNIAVH</sequence>
<feature type="domain" description="FCP1 homology" evidence="2">
    <location>
        <begin position="45"/>
        <end position="184"/>
    </location>
</feature>
<comment type="caution">
    <text evidence="3">The sequence shown here is derived from an EMBL/GenBank/DDBJ whole genome shotgun (WGS) entry which is preliminary data.</text>
</comment>
<dbReference type="InterPro" id="IPR023214">
    <property type="entry name" value="HAD_sf"/>
</dbReference>
<dbReference type="Pfam" id="PF03031">
    <property type="entry name" value="NIF"/>
    <property type="match status" value="1"/>
</dbReference>
<accession>A0A061IZF6</accession>
<comment type="subunit">
    <text evidence="1">Component of the TIM23 complex.</text>
</comment>
<name>A0A061IZF6_TRYRA</name>
<dbReference type="SUPFAM" id="SSF56784">
    <property type="entry name" value="HAD-like"/>
    <property type="match status" value="1"/>
</dbReference>
<dbReference type="CDD" id="cd07521">
    <property type="entry name" value="HAD_FCP1-like"/>
    <property type="match status" value="1"/>
</dbReference>
<dbReference type="Gene3D" id="3.40.50.1000">
    <property type="entry name" value="HAD superfamily/HAD-like"/>
    <property type="match status" value="1"/>
</dbReference>
<evidence type="ECO:0000313" key="4">
    <source>
        <dbReference type="Proteomes" id="UP000031737"/>
    </source>
</evidence>
<evidence type="ECO:0000256" key="1">
    <source>
        <dbReference type="RuleBase" id="RU365079"/>
    </source>
</evidence>
<protein>
    <recommendedName>
        <fullName evidence="1">Mitochondrial import inner membrane translocase subunit TIM50</fullName>
    </recommendedName>
</protein>
<dbReference type="EMBL" id="AUPL01005064">
    <property type="protein sequence ID" value="ESL07251.1"/>
    <property type="molecule type" value="Genomic_DNA"/>
</dbReference>
<keyword evidence="1" id="KW-0811">Translocation</keyword>
<comment type="similarity">
    <text evidence="1">Belongs to the TIM50 family.</text>
</comment>
<dbReference type="PANTHER" id="PTHR12210">
    <property type="entry name" value="DULLARD PROTEIN PHOSPHATASE"/>
    <property type="match status" value="1"/>
</dbReference>
<gene>
    <name evidence="3" type="ORF">TRSC58_05064</name>
</gene>
<comment type="function">
    <text evidence="1">Essential component of the TIM23 complex, a complex that mediates the translocation of transit peptide-containing proteins across the mitochondrial inner membrane.</text>
</comment>
<organism evidence="3 4">
    <name type="scientific">Trypanosoma rangeli SC58</name>
    <dbReference type="NCBI Taxonomy" id="429131"/>
    <lineage>
        <taxon>Eukaryota</taxon>
        <taxon>Discoba</taxon>
        <taxon>Euglenozoa</taxon>
        <taxon>Kinetoplastea</taxon>
        <taxon>Metakinetoplastina</taxon>
        <taxon>Trypanosomatida</taxon>
        <taxon>Trypanosomatidae</taxon>
        <taxon>Trypanosoma</taxon>
        <taxon>Herpetosoma</taxon>
    </lineage>
</organism>
<dbReference type="InterPro" id="IPR036412">
    <property type="entry name" value="HAD-like_sf"/>
</dbReference>
<dbReference type="VEuPathDB" id="TriTrypDB:TRSC58_05064"/>
<keyword evidence="1" id="KW-0496">Mitochondrion</keyword>